<evidence type="ECO:0000256" key="1">
    <source>
        <dbReference type="ARBA" id="ARBA00022729"/>
    </source>
</evidence>
<dbReference type="AlphaFoldDB" id="A0A0K8QL65"/>
<dbReference type="SUPFAM" id="SSF56925">
    <property type="entry name" value="OMPA-like"/>
    <property type="match status" value="1"/>
</dbReference>
<dbReference type="Proteomes" id="UP000253740">
    <property type="component" value="Unassembled WGS sequence"/>
</dbReference>
<dbReference type="Pfam" id="PF13505">
    <property type="entry name" value="OMP_b-brl"/>
    <property type="match status" value="1"/>
</dbReference>
<evidence type="ECO:0000313" key="4">
    <source>
        <dbReference type="EMBL" id="GAP65623.1"/>
    </source>
</evidence>
<dbReference type="EMBL" id="DF970163">
    <property type="protein sequence ID" value="GAP65623.1"/>
    <property type="molecule type" value="Genomic_DNA"/>
</dbReference>
<evidence type="ECO:0000256" key="2">
    <source>
        <dbReference type="SAM" id="SignalP"/>
    </source>
</evidence>
<evidence type="ECO:0000313" key="5">
    <source>
        <dbReference type="Proteomes" id="UP000253740"/>
    </source>
</evidence>
<sequence>MENERSDPVHIKMPSAAIAVAAAALLAAPSHAAETDAAASAAQTSGWFANVGAGQSTFNHYPYRENDTAGQASFGYRWAAGPALFGVEAGYADLGNFRPKSSASVSGYDPARLRGYTLGVNTHVNVASHWYLSGRLGAFDWIGGRTYTDAAGVPVNYDHDNRGWGVDYYAGVGAGYDFNPHLSLGLNYDYFRAKQDTVNLSGGLTTVSAEYRF</sequence>
<feature type="chain" id="PRO_5005514904" description="Outer membrane protein beta-barrel domain-containing protein" evidence="2">
    <location>
        <begin position="33"/>
        <end position="213"/>
    </location>
</feature>
<gene>
    <name evidence="4" type="ORF">MBSD_n0913</name>
</gene>
<evidence type="ECO:0000259" key="3">
    <source>
        <dbReference type="Pfam" id="PF13505"/>
    </source>
</evidence>
<dbReference type="InterPro" id="IPR011250">
    <property type="entry name" value="OMP/PagP_B-barrel"/>
</dbReference>
<reference evidence="4" key="1">
    <citation type="submission" date="2015-08" db="EMBL/GenBank/DDBJ databases">
        <title>Complete DNA Sequence of Pseudomonas syringae pv. actinidiae, the Causal Agent of Kiwifruit Canker Disease.</title>
        <authorList>
            <person name="Rikkerink E.H.A."/>
            <person name="Fineran P.C."/>
        </authorList>
    </citation>
    <scope>NUCLEOTIDE SEQUENCE</scope>
    <source>
        <strain evidence="4">SkMP5</strain>
    </source>
</reference>
<feature type="signal peptide" evidence="2">
    <location>
        <begin position="1"/>
        <end position="32"/>
    </location>
</feature>
<dbReference type="STRING" id="1475481.GCA_000953855_00926"/>
<dbReference type="InterPro" id="IPR027385">
    <property type="entry name" value="Beta-barrel_OMP"/>
</dbReference>
<organism evidence="4">
    <name type="scientific">Mizugakiibacter sediminis</name>
    <dbReference type="NCBI Taxonomy" id="1475481"/>
    <lineage>
        <taxon>Bacteria</taxon>
        <taxon>Pseudomonadati</taxon>
        <taxon>Pseudomonadota</taxon>
        <taxon>Gammaproteobacteria</taxon>
        <taxon>Lysobacterales</taxon>
        <taxon>Rhodanobacteraceae</taxon>
        <taxon>Mizugakiibacter</taxon>
    </lineage>
</organism>
<dbReference type="OrthoDB" id="5735897at2"/>
<proteinExistence type="predicted"/>
<protein>
    <recommendedName>
        <fullName evidence="3">Outer membrane protein beta-barrel domain-containing protein</fullName>
    </recommendedName>
</protein>
<accession>A0A0K8QL65</accession>
<keyword evidence="1 2" id="KW-0732">Signal</keyword>
<name>A0A0K8QL65_9GAMM</name>
<feature type="domain" description="Outer membrane protein beta-barrel" evidence="3">
    <location>
        <begin position="20"/>
        <end position="213"/>
    </location>
</feature>
<dbReference type="Gene3D" id="2.40.160.20">
    <property type="match status" value="1"/>
</dbReference>
<keyword evidence="5" id="KW-1185">Reference proteome</keyword>